<feature type="region of interest" description="Disordered" evidence="1">
    <location>
        <begin position="85"/>
        <end position="106"/>
    </location>
</feature>
<evidence type="ECO:0000256" key="1">
    <source>
        <dbReference type="SAM" id="MobiDB-lite"/>
    </source>
</evidence>
<evidence type="ECO:0000256" key="2">
    <source>
        <dbReference type="SAM" id="SignalP"/>
    </source>
</evidence>
<reference evidence="3 4" key="1">
    <citation type="submission" date="2019-02" db="EMBL/GenBank/DDBJ databases">
        <authorList>
            <consortium name="Pathogen Informatics"/>
        </authorList>
    </citation>
    <scope>NUCLEOTIDE SEQUENCE [LARGE SCALE GENOMIC DNA]</scope>
    <source>
        <strain evidence="3 4">3012STDY6756504</strain>
    </source>
</reference>
<feature type="chain" id="PRO_5020290489" description="Insoluble domain protein" evidence="2">
    <location>
        <begin position="40"/>
        <end position="292"/>
    </location>
</feature>
<dbReference type="AlphaFoldDB" id="A0A4U8VZ00"/>
<organism evidence="3 4">
    <name type="scientific">Nocardia cyriacigeorgica</name>
    <dbReference type="NCBI Taxonomy" id="135487"/>
    <lineage>
        <taxon>Bacteria</taxon>
        <taxon>Bacillati</taxon>
        <taxon>Actinomycetota</taxon>
        <taxon>Actinomycetes</taxon>
        <taxon>Mycobacteriales</taxon>
        <taxon>Nocardiaceae</taxon>
        <taxon>Nocardia</taxon>
    </lineage>
</organism>
<dbReference type="RefSeq" id="WP_232052058.1">
    <property type="nucleotide sequence ID" value="NZ_LR215973.1"/>
</dbReference>
<keyword evidence="2" id="KW-0732">Signal</keyword>
<gene>
    <name evidence="3" type="ORF">NCTC10797_00994</name>
</gene>
<accession>A0A4U8VZ00</accession>
<feature type="region of interest" description="Disordered" evidence="1">
    <location>
        <begin position="39"/>
        <end position="62"/>
    </location>
</feature>
<feature type="signal peptide" evidence="2">
    <location>
        <begin position="1"/>
        <end position="39"/>
    </location>
</feature>
<dbReference type="Proteomes" id="UP000290439">
    <property type="component" value="Chromosome"/>
</dbReference>
<proteinExistence type="predicted"/>
<protein>
    <recommendedName>
        <fullName evidence="5">Insoluble domain protein</fullName>
    </recommendedName>
</protein>
<name>A0A4U8VZ00_9NOCA</name>
<evidence type="ECO:0000313" key="4">
    <source>
        <dbReference type="Proteomes" id="UP000290439"/>
    </source>
</evidence>
<sequence length="292" mass="27737">MATAKHRMIHPQRQKVGSIVVAGAVPLVMALVGTGTATASTQPAQPATVTGHAPGTAAHGGVAQAAPIAEPIAEPGAAQAPEALAAAPTTGQSAAQPGAHTTLAWSRPVPDKSYLAPLGDLHAPTQVQPVAPIAPPPGQLRFGDVAIESPAWLDPQQAAQVNDGAANAEAGLATFLDSVGMERSRSDRVASQTIGAAAVGAVAGAGASTPLAATSAVVGAVAGLVAGVPFLPAGLVAGPMLGAAIGAAVIAVPAAAIGAAAGAAIGAADALAAPPHGQPVDAQPAPGAVVTS</sequence>
<evidence type="ECO:0000313" key="3">
    <source>
        <dbReference type="EMBL" id="VFA97234.1"/>
    </source>
</evidence>
<evidence type="ECO:0008006" key="5">
    <source>
        <dbReference type="Google" id="ProtNLM"/>
    </source>
</evidence>
<dbReference type="EMBL" id="LR215973">
    <property type="protein sequence ID" value="VFA97234.1"/>
    <property type="molecule type" value="Genomic_DNA"/>
</dbReference>